<reference evidence="4" key="1">
    <citation type="journal article" date="2020" name="bioRxiv">
        <title>A rank-normalized archaeal taxonomy based on genome phylogeny resolves widespread incomplete and uneven classifications.</title>
        <authorList>
            <person name="Rinke C."/>
            <person name="Chuvochina M."/>
            <person name="Mussig A.J."/>
            <person name="Chaumeil P.-A."/>
            <person name="Waite D.W."/>
            <person name="Whitman W.B."/>
            <person name="Parks D.H."/>
            <person name="Hugenholtz P."/>
        </authorList>
    </citation>
    <scope>NUCLEOTIDE SEQUENCE</scope>
    <source>
        <strain evidence="4">UBA8853</strain>
    </source>
</reference>
<feature type="domain" description="Spt4/RpoE2 zinc finger" evidence="3">
    <location>
        <begin position="4"/>
        <end position="63"/>
    </location>
</feature>
<dbReference type="GO" id="GO:0008270">
    <property type="term" value="F:zinc ion binding"/>
    <property type="evidence" value="ECO:0007669"/>
    <property type="project" value="UniProtKB-UniRule"/>
</dbReference>
<dbReference type="EMBL" id="DUJS01000004">
    <property type="protein sequence ID" value="HII70921.1"/>
    <property type="molecule type" value="Genomic_DNA"/>
</dbReference>
<keyword evidence="2" id="KW-0862">Zinc</keyword>
<dbReference type="InterPro" id="IPR029040">
    <property type="entry name" value="RPABC4/Spt4"/>
</dbReference>
<organism evidence="4 5">
    <name type="scientific">Methanopyrus kandleri</name>
    <dbReference type="NCBI Taxonomy" id="2320"/>
    <lineage>
        <taxon>Archaea</taxon>
        <taxon>Methanobacteriati</taxon>
        <taxon>Methanobacteriota</taxon>
        <taxon>Methanomada group</taxon>
        <taxon>Methanopyri</taxon>
        <taxon>Methanopyrales</taxon>
        <taxon>Methanopyraceae</taxon>
        <taxon>Methanopyrus</taxon>
    </lineage>
</organism>
<proteinExistence type="inferred from homology"/>
<dbReference type="PANTHER" id="PTHR40704:SF1">
    <property type="entry name" value="TRANSCRIPTION ELONGATION FACTOR SPT4"/>
    <property type="match status" value="1"/>
</dbReference>
<comment type="similarity">
    <text evidence="2">Belongs to the archaeal Spt4 family.</text>
</comment>
<dbReference type="OMA" id="KEANICP"/>
<dbReference type="GO" id="GO:0006355">
    <property type="term" value="P:regulation of DNA-templated transcription"/>
    <property type="evidence" value="ECO:0007669"/>
    <property type="project" value="UniProtKB-UniRule"/>
</dbReference>
<dbReference type="InterPro" id="IPR038589">
    <property type="entry name" value="Spt4_dom_sf"/>
</dbReference>
<dbReference type="SUPFAM" id="SSF63393">
    <property type="entry name" value="RNA polymerase subunits"/>
    <property type="match status" value="1"/>
</dbReference>
<evidence type="ECO:0000259" key="3">
    <source>
        <dbReference type="SMART" id="SM01389"/>
    </source>
</evidence>
<sequence length="64" mass="7188">MSKLKACVRCGYLVEEDTEICPACHGDEFTENWRGIAVILDTESQTADRLNAKIPGKYALRVEE</sequence>
<dbReference type="GO" id="GO:0000428">
    <property type="term" value="C:DNA-directed RNA polymerase complex"/>
    <property type="evidence" value="ECO:0007669"/>
    <property type="project" value="UniProtKB-KW"/>
</dbReference>
<dbReference type="Pfam" id="PF06093">
    <property type="entry name" value="Spt4"/>
    <property type="match status" value="1"/>
</dbReference>
<keyword evidence="4" id="KW-0240">DNA-directed RNA polymerase</keyword>
<keyword evidence="2" id="KW-0805">Transcription regulation</keyword>
<feature type="binding site" evidence="2">
    <location>
        <position position="7"/>
    </location>
    <ligand>
        <name>Zn(2+)</name>
        <dbReference type="ChEBI" id="CHEBI:29105"/>
    </ligand>
</feature>
<evidence type="ECO:0000256" key="1">
    <source>
        <dbReference type="ARBA" id="ARBA00023163"/>
    </source>
</evidence>
<dbReference type="NCBIfam" id="NF041664">
    <property type="entry name" value="RNAP_arch_Epp"/>
    <property type="match status" value="1"/>
</dbReference>
<feature type="binding site" evidence="2">
    <location>
        <position position="10"/>
    </location>
    <ligand>
        <name>Zn(2+)</name>
        <dbReference type="ChEBI" id="CHEBI:29105"/>
    </ligand>
</feature>
<feature type="binding site" evidence="2">
    <location>
        <position position="24"/>
    </location>
    <ligand>
        <name>Zn(2+)</name>
        <dbReference type="ChEBI" id="CHEBI:29105"/>
    </ligand>
</feature>
<evidence type="ECO:0000313" key="5">
    <source>
        <dbReference type="Proteomes" id="UP000619545"/>
    </source>
</evidence>
<dbReference type="AlphaFoldDB" id="A0A832TC55"/>
<dbReference type="RefSeq" id="WP_011019820.1">
    <property type="nucleotide sequence ID" value="NZ_DUJS01000004.1"/>
</dbReference>
<gene>
    <name evidence="2" type="primary">spt4</name>
    <name evidence="4" type="ORF">HA336_06805</name>
</gene>
<dbReference type="SMART" id="SM01389">
    <property type="entry name" value="Spt4"/>
    <property type="match status" value="1"/>
</dbReference>
<dbReference type="InterPro" id="IPR007178">
    <property type="entry name" value="Spt4_arch"/>
</dbReference>
<dbReference type="Gene3D" id="2.20.28.90">
    <property type="match status" value="1"/>
</dbReference>
<evidence type="ECO:0000313" key="4">
    <source>
        <dbReference type="EMBL" id="HII70921.1"/>
    </source>
</evidence>
<dbReference type="GeneID" id="1478047"/>
<protein>
    <recommendedName>
        <fullName evidence="2">Transcription elongation factor Spt4</fullName>
    </recommendedName>
</protein>
<dbReference type="PANTHER" id="PTHR40704">
    <property type="entry name" value="TRANSCRIPTION ELONGATION FACTOR SPT4"/>
    <property type="match status" value="1"/>
</dbReference>
<evidence type="ECO:0000256" key="2">
    <source>
        <dbReference type="HAMAP-Rule" id="MF_00949"/>
    </source>
</evidence>
<name>A0A832TC55_9EURY</name>
<comment type="caution">
    <text evidence="4">The sequence shown here is derived from an EMBL/GenBank/DDBJ whole genome shotgun (WGS) entry which is preliminary data.</text>
</comment>
<dbReference type="Proteomes" id="UP000619545">
    <property type="component" value="Unassembled WGS sequence"/>
</dbReference>
<dbReference type="HAMAP" id="MF_00949">
    <property type="entry name" value="Spt4_arch"/>
    <property type="match status" value="1"/>
</dbReference>
<dbReference type="InterPro" id="IPR022800">
    <property type="entry name" value="Spt4/RpoE2_Znf"/>
</dbReference>
<accession>A0A832TC55</accession>
<keyword evidence="1 2" id="KW-0804">Transcription</keyword>
<feature type="binding site" evidence="2">
    <location>
        <position position="21"/>
    </location>
    <ligand>
        <name>Zn(2+)</name>
        <dbReference type="ChEBI" id="CHEBI:29105"/>
    </ligand>
</feature>
<keyword evidence="2" id="KW-0479">Metal-binding</keyword>
<comment type="subunit">
    <text evidence="2">Heterodimer composed of Spt4 and Spt5.</text>
</comment>
<comment type="function">
    <text evidence="2">Stimulates transcription elongation.</text>
</comment>